<dbReference type="InterPro" id="IPR001100">
    <property type="entry name" value="Pyr_nuc-diS_OxRdtase"/>
</dbReference>
<dbReference type="Gene3D" id="3.30.390.30">
    <property type="match status" value="1"/>
</dbReference>
<dbReference type="FunFam" id="3.30.390.30:FF:000001">
    <property type="entry name" value="Dihydrolipoyl dehydrogenase"/>
    <property type="match status" value="1"/>
</dbReference>
<dbReference type="OrthoDB" id="9786429at2"/>
<sequence length="477" mass="50412">MERHVLIIGAGPGGYVAAVRAAQAGARVTVVEKDHVGGTCLNWGCIPSKVLLHATEILEKARHGADFGLRFPEPPAMDLARLMARKEKVVDDQRKGIRALFQHHNIRLVAGRARLSGPGRARVDLSDGAVEELAWDRLILAPGTRPMGLPGLEPDGERIWSSDHALSMEEVPRSVVIVGGGVIGCEFATILSALGAQVTIVEALDRLLPLPSVDADCSKVLEREMKKRKVALHLGRTVQDLHLDGDGLSVVLGPSPWVEPPKGKKAGPVAVACDKVLVCVGRRPNTDDLGLAELGVAVDERGWIKADESMQTRVEGVYAIGDVLGPAKVMLAHVASSEGQVAASCALGGRERMDYDAVPGAIFCRPEVATVGLTEAQAVERGVDVRADTVLLRTMGKAQVLGELAGMAKLVTEKGSGRLLGAHLVGAHATELIAEATLAVRHGMTADDLARTIHAHPTLAEVMAEAAFKATDRALHG</sequence>
<keyword evidence="3 13" id="KW-0285">Flavoprotein</keyword>
<feature type="binding site" evidence="11">
    <location>
        <begin position="330"/>
        <end position="333"/>
    </location>
    <ligand>
        <name>FAD</name>
        <dbReference type="ChEBI" id="CHEBI:57692"/>
    </ligand>
</feature>
<keyword evidence="7" id="KW-1015">Disulfide bond</keyword>
<dbReference type="Pfam" id="PF02852">
    <property type="entry name" value="Pyr_redox_dim"/>
    <property type="match status" value="1"/>
</dbReference>
<dbReference type="SUPFAM" id="SSF55424">
    <property type="entry name" value="FAD/NAD-linked reductases, dimerisation (C-terminal) domain"/>
    <property type="match status" value="1"/>
</dbReference>
<dbReference type="PANTHER" id="PTHR22912">
    <property type="entry name" value="DISULFIDE OXIDOREDUCTASE"/>
    <property type="match status" value="1"/>
</dbReference>
<dbReference type="PRINTS" id="PR00411">
    <property type="entry name" value="PNDRDTASEI"/>
</dbReference>
<dbReference type="Pfam" id="PF07992">
    <property type="entry name" value="Pyr_redox_2"/>
    <property type="match status" value="1"/>
</dbReference>
<dbReference type="Proteomes" id="UP000184076">
    <property type="component" value="Unassembled WGS sequence"/>
</dbReference>
<evidence type="ECO:0000313" key="17">
    <source>
        <dbReference type="Proteomes" id="UP000184076"/>
    </source>
</evidence>
<accession>A0A1M4W770</accession>
<dbReference type="PRINTS" id="PR00368">
    <property type="entry name" value="FADPNR"/>
</dbReference>
<dbReference type="EMBL" id="FQVB01000007">
    <property type="protein sequence ID" value="SHE76812.1"/>
    <property type="molecule type" value="Genomic_DNA"/>
</dbReference>
<keyword evidence="11" id="KW-0547">Nucleotide-binding</keyword>
<comment type="cofactor">
    <cofactor evidence="11 13">
        <name>FAD</name>
        <dbReference type="ChEBI" id="CHEBI:57692"/>
    </cofactor>
    <text evidence="11 13">Binds 1 FAD per subunit.</text>
</comment>
<dbReference type="InterPro" id="IPR004099">
    <property type="entry name" value="Pyr_nucl-diS_OxRdtase_dimer"/>
</dbReference>
<dbReference type="Gene3D" id="3.50.50.60">
    <property type="entry name" value="FAD/NAD(P)-binding domain"/>
    <property type="match status" value="2"/>
</dbReference>
<evidence type="ECO:0000256" key="1">
    <source>
        <dbReference type="ARBA" id="ARBA00007532"/>
    </source>
</evidence>
<feature type="binding site" evidence="11">
    <location>
        <position position="202"/>
    </location>
    <ligand>
        <name>NAD(+)</name>
        <dbReference type="ChEBI" id="CHEBI:57540"/>
    </ligand>
</feature>
<comment type="miscellaneous">
    <text evidence="13">The active site is a redox-active disulfide bond.</text>
</comment>
<dbReference type="STRING" id="1121391.SAMN02745206_00788"/>
<feature type="active site" description="Proton acceptor" evidence="10">
    <location>
        <position position="456"/>
    </location>
</feature>
<comment type="catalytic activity">
    <reaction evidence="9 13">
        <text>N(6)-[(R)-dihydrolipoyl]-L-lysyl-[protein] + NAD(+) = N(6)-[(R)-lipoyl]-L-lysyl-[protein] + NADH + H(+)</text>
        <dbReference type="Rhea" id="RHEA:15045"/>
        <dbReference type="Rhea" id="RHEA-COMP:10474"/>
        <dbReference type="Rhea" id="RHEA-COMP:10475"/>
        <dbReference type="ChEBI" id="CHEBI:15378"/>
        <dbReference type="ChEBI" id="CHEBI:57540"/>
        <dbReference type="ChEBI" id="CHEBI:57945"/>
        <dbReference type="ChEBI" id="CHEBI:83099"/>
        <dbReference type="ChEBI" id="CHEBI:83100"/>
        <dbReference type="EC" id="1.8.1.4"/>
    </reaction>
</comment>
<dbReference type="InterPro" id="IPR050151">
    <property type="entry name" value="Class-I_Pyr_Nuc-Dis_Oxidored"/>
</dbReference>
<feature type="domain" description="FAD/NAD(P)-binding" evidence="15">
    <location>
        <begin position="4"/>
        <end position="339"/>
    </location>
</feature>
<dbReference type="NCBIfam" id="TIGR01350">
    <property type="entry name" value="lipoamide_DH"/>
    <property type="match status" value="1"/>
</dbReference>
<keyword evidence="5 13" id="KW-0560">Oxidoreductase</keyword>
<evidence type="ECO:0000313" key="16">
    <source>
        <dbReference type="EMBL" id="SHE76812.1"/>
    </source>
</evidence>
<dbReference type="InterPro" id="IPR023753">
    <property type="entry name" value="FAD/NAD-binding_dom"/>
</dbReference>
<evidence type="ECO:0000256" key="10">
    <source>
        <dbReference type="PIRSR" id="PIRSR000350-2"/>
    </source>
</evidence>
<dbReference type="InterPro" id="IPR016156">
    <property type="entry name" value="FAD/NAD-linked_Rdtase_dimer_sf"/>
</dbReference>
<dbReference type="GO" id="GO:0006103">
    <property type="term" value="P:2-oxoglutarate metabolic process"/>
    <property type="evidence" value="ECO:0007669"/>
    <property type="project" value="TreeGrafter"/>
</dbReference>
<feature type="binding site" evidence="11">
    <location>
        <position position="49"/>
    </location>
    <ligand>
        <name>FAD</name>
        <dbReference type="ChEBI" id="CHEBI:57692"/>
    </ligand>
</feature>
<keyword evidence="4 11" id="KW-0274">FAD</keyword>
<dbReference type="InterPro" id="IPR012999">
    <property type="entry name" value="Pyr_OxRdtase_I_AS"/>
</dbReference>
<evidence type="ECO:0000256" key="7">
    <source>
        <dbReference type="ARBA" id="ARBA00023157"/>
    </source>
</evidence>
<gene>
    <name evidence="16" type="ORF">SAMN02745206_00788</name>
</gene>
<evidence type="ECO:0000256" key="5">
    <source>
        <dbReference type="ARBA" id="ARBA00023002"/>
    </source>
</evidence>
<keyword evidence="8 13" id="KW-0676">Redox-active center</keyword>
<evidence type="ECO:0000256" key="12">
    <source>
        <dbReference type="PIRSR" id="PIRSR000350-4"/>
    </source>
</evidence>
<feature type="disulfide bond" description="Redox-active" evidence="12">
    <location>
        <begin position="40"/>
        <end position="45"/>
    </location>
</feature>
<dbReference type="SUPFAM" id="SSF51905">
    <property type="entry name" value="FAD/NAD(P)-binding domain"/>
    <property type="match status" value="1"/>
</dbReference>
<evidence type="ECO:0000256" key="6">
    <source>
        <dbReference type="ARBA" id="ARBA00023027"/>
    </source>
</evidence>
<evidence type="ECO:0000256" key="9">
    <source>
        <dbReference type="ARBA" id="ARBA00049187"/>
    </source>
</evidence>
<evidence type="ECO:0000256" key="11">
    <source>
        <dbReference type="PIRSR" id="PIRSR000350-3"/>
    </source>
</evidence>
<dbReference type="PROSITE" id="PS00076">
    <property type="entry name" value="PYRIDINE_REDOX_1"/>
    <property type="match status" value="1"/>
</dbReference>
<evidence type="ECO:0000259" key="15">
    <source>
        <dbReference type="Pfam" id="PF07992"/>
    </source>
</evidence>
<dbReference type="EC" id="1.8.1.4" evidence="2 13"/>
<dbReference type="GO" id="GO:0004148">
    <property type="term" value="F:dihydrolipoyl dehydrogenase (NADH) activity"/>
    <property type="evidence" value="ECO:0007669"/>
    <property type="project" value="UniProtKB-EC"/>
</dbReference>
<evidence type="ECO:0000256" key="2">
    <source>
        <dbReference type="ARBA" id="ARBA00012608"/>
    </source>
</evidence>
<organism evidence="16 17">
    <name type="scientific">Desulfacinum infernum DSM 9756</name>
    <dbReference type="NCBI Taxonomy" id="1121391"/>
    <lineage>
        <taxon>Bacteria</taxon>
        <taxon>Pseudomonadati</taxon>
        <taxon>Thermodesulfobacteriota</taxon>
        <taxon>Syntrophobacteria</taxon>
        <taxon>Syntrophobacterales</taxon>
        <taxon>Syntrophobacteraceae</taxon>
        <taxon>Desulfacinum</taxon>
    </lineage>
</organism>
<feature type="binding site" evidence="11">
    <location>
        <position position="322"/>
    </location>
    <ligand>
        <name>FAD</name>
        <dbReference type="ChEBI" id="CHEBI:57692"/>
    </ligand>
</feature>
<dbReference type="PANTHER" id="PTHR22912:SF151">
    <property type="entry name" value="DIHYDROLIPOYL DEHYDROGENASE, MITOCHONDRIAL"/>
    <property type="match status" value="1"/>
</dbReference>
<dbReference type="AlphaFoldDB" id="A0A1M4W770"/>
<protein>
    <recommendedName>
        <fullName evidence="2 13">Dihydrolipoyl dehydrogenase</fullName>
        <ecNumber evidence="2 13">1.8.1.4</ecNumber>
    </recommendedName>
</protein>
<dbReference type="GO" id="GO:0050660">
    <property type="term" value="F:flavin adenine dinucleotide binding"/>
    <property type="evidence" value="ECO:0007669"/>
    <property type="project" value="InterPro"/>
</dbReference>
<proteinExistence type="inferred from homology"/>
<evidence type="ECO:0000256" key="8">
    <source>
        <dbReference type="ARBA" id="ARBA00023284"/>
    </source>
</evidence>
<name>A0A1M4W770_9BACT</name>
<dbReference type="InterPro" id="IPR006258">
    <property type="entry name" value="Lipoamide_DH"/>
</dbReference>
<dbReference type="InterPro" id="IPR036188">
    <property type="entry name" value="FAD/NAD-bd_sf"/>
</dbReference>
<feature type="binding site" evidence="11">
    <location>
        <begin position="179"/>
        <end position="186"/>
    </location>
    <ligand>
        <name>NAD(+)</name>
        <dbReference type="ChEBI" id="CHEBI:57540"/>
    </ligand>
</feature>
<dbReference type="GO" id="GO:0005737">
    <property type="term" value="C:cytoplasm"/>
    <property type="evidence" value="ECO:0007669"/>
    <property type="project" value="UniProtKB-ARBA"/>
</dbReference>
<reference evidence="17" key="1">
    <citation type="submission" date="2016-11" db="EMBL/GenBank/DDBJ databases">
        <authorList>
            <person name="Varghese N."/>
            <person name="Submissions S."/>
        </authorList>
    </citation>
    <scope>NUCLEOTIDE SEQUENCE [LARGE SCALE GENOMIC DNA]</scope>
    <source>
        <strain evidence="17">DSM 9756</strain>
    </source>
</reference>
<evidence type="ECO:0000256" key="13">
    <source>
        <dbReference type="RuleBase" id="RU003692"/>
    </source>
</evidence>
<feature type="domain" description="Pyridine nucleotide-disulphide oxidoreductase dimerisation" evidence="14">
    <location>
        <begin position="358"/>
        <end position="467"/>
    </location>
</feature>
<dbReference type="RefSeq" id="WP_073037169.1">
    <property type="nucleotide sequence ID" value="NZ_FQVB01000007.1"/>
</dbReference>
<comment type="similarity">
    <text evidence="1 13">Belongs to the class-I pyridine nucleotide-disulfide oxidoreductase family.</text>
</comment>
<evidence type="ECO:0000256" key="3">
    <source>
        <dbReference type="ARBA" id="ARBA00022630"/>
    </source>
</evidence>
<feature type="binding site" evidence="11">
    <location>
        <position position="281"/>
    </location>
    <ligand>
        <name>NAD(+)</name>
        <dbReference type="ChEBI" id="CHEBI:57540"/>
    </ligand>
</feature>
<evidence type="ECO:0000259" key="14">
    <source>
        <dbReference type="Pfam" id="PF02852"/>
    </source>
</evidence>
<evidence type="ECO:0000256" key="4">
    <source>
        <dbReference type="ARBA" id="ARBA00022827"/>
    </source>
</evidence>
<keyword evidence="6 11" id="KW-0520">NAD</keyword>
<keyword evidence="17" id="KW-1185">Reference proteome</keyword>
<dbReference type="PIRSF" id="PIRSF000350">
    <property type="entry name" value="Mercury_reductase_MerA"/>
    <property type="match status" value="1"/>
</dbReference>